<evidence type="ECO:0000256" key="1">
    <source>
        <dbReference type="ARBA" id="ARBA00001946"/>
    </source>
</evidence>
<evidence type="ECO:0000256" key="7">
    <source>
        <dbReference type="ARBA" id="ARBA00022840"/>
    </source>
</evidence>
<dbReference type="PANTHER" id="PTHR11088:SF60">
    <property type="entry name" value="TRNA DIMETHYLALLYLTRANSFERASE"/>
    <property type="match status" value="1"/>
</dbReference>
<gene>
    <name evidence="10" type="primary">miaA</name>
    <name evidence="15" type="ORF">AEAE_0644</name>
</gene>
<evidence type="ECO:0000256" key="3">
    <source>
        <dbReference type="ARBA" id="ARBA00005842"/>
    </source>
</evidence>
<keyword evidence="6 10" id="KW-0547">Nucleotide-binding</keyword>
<dbReference type="Gene3D" id="3.40.50.300">
    <property type="entry name" value="P-loop containing nucleotide triphosphate hydrolases"/>
    <property type="match status" value="1"/>
</dbReference>
<evidence type="ECO:0000256" key="2">
    <source>
        <dbReference type="ARBA" id="ARBA00003213"/>
    </source>
</evidence>
<keyword evidence="8 10" id="KW-0460">Magnesium</keyword>
<comment type="similarity">
    <text evidence="3 10 13">Belongs to the IPP transferase family.</text>
</comment>
<accession>A0A261FB70</accession>
<evidence type="ECO:0000256" key="14">
    <source>
        <dbReference type="SAM" id="MobiDB-lite"/>
    </source>
</evidence>
<evidence type="ECO:0000313" key="15">
    <source>
        <dbReference type="EMBL" id="OZG56156.1"/>
    </source>
</evidence>
<keyword evidence="4 10" id="KW-0808">Transferase</keyword>
<feature type="site" description="Interaction with substrate tRNA" evidence="10">
    <location>
        <position position="173"/>
    </location>
</feature>
<comment type="caution">
    <text evidence="15">The sequence shown here is derived from an EMBL/GenBank/DDBJ whole genome shotgun (WGS) entry which is preliminary data.</text>
</comment>
<feature type="binding site" evidence="10">
    <location>
        <begin position="79"/>
        <end position="84"/>
    </location>
    <ligand>
        <name>substrate</name>
    </ligand>
</feature>
<evidence type="ECO:0000313" key="16">
    <source>
        <dbReference type="Proteomes" id="UP000228976"/>
    </source>
</evidence>
<keyword evidence="5 10" id="KW-0819">tRNA processing</keyword>
<dbReference type="PANTHER" id="PTHR11088">
    <property type="entry name" value="TRNA DIMETHYLALLYLTRANSFERASE"/>
    <property type="match status" value="1"/>
</dbReference>
<feature type="binding site" evidence="10">
    <location>
        <begin position="77"/>
        <end position="84"/>
    </location>
    <ligand>
        <name>ATP</name>
        <dbReference type="ChEBI" id="CHEBI:30616"/>
    </ligand>
</feature>
<evidence type="ECO:0000256" key="5">
    <source>
        <dbReference type="ARBA" id="ARBA00022694"/>
    </source>
</evidence>
<dbReference type="EMBL" id="MWWU01000002">
    <property type="protein sequence ID" value="OZG56156.1"/>
    <property type="molecule type" value="Genomic_DNA"/>
</dbReference>
<comment type="caution">
    <text evidence="10">Lacks conserved residue(s) required for the propagation of feature annotation.</text>
</comment>
<keyword evidence="7 10" id="KW-0067">ATP-binding</keyword>
<evidence type="ECO:0000256" key="10">
    <source>
        <dbReference type="HAMAP-Rule" id="MF_00185"/>
    </source>
</evidence>
<dbReference type="EC" id="2.5.1.75" evidence="10"/>
<comment type="catalytic activity">
    <reaction evidence="9 10 11">
        <text>adenosine(37) in tRNA + dimethylallyl diphosphate = N(6)-dimethylallyladenosine(37) in tRNA + diphosphate</text>
        <dbReference type="Rhea" id="RHEA:26482"/>
        <dbReference type="Rhea" id="RHEA-COMP:10162"/>
        <dbReference type="Rhea" id="RHEA-COMP:10375"/>
        <dbReference type="ChEBI" id="CHEBI:33019"/>
        <dbReference type="ChEBI" id="CHEBI:57623"/>
        <dbReference type="ChEBI" id="CHEBI:74411"/>
        <dbReference type="ChEBI" id="CHEBI:74415"/>
        <dbReference type="EC" id="2.5.1.75"/>
    </reaction>
</comment>
<reference evidence="15 16" key="1">
    <citation type="journal article" date="2017" name="BMC Genomics">
        <title>Comparative genomic and phylogenomic analyses of the Bifidobacteriaceae family.</title>
        <authorList>
            <person name="Lugli G.A."/>
            <person name="Milani C."/>
            <person name="Turroni F."/>
            <person name="Duranti S."/>
            <person name="Mancabelli L."/>
            <person name="Mangifesta M."/>
            <person name="Ferrario C."/>
            <person name="Modesto M."/>
            <person name="Mattarelli P."/>
            <person name="Jiri K."/>
            <person name="van Sinderen D."/>
            <person name="Ventura M."/>
        </authorList>
    </citation>
    <scope>NUCLEOTIDE SEQUENCE [LARGE SCALE GENOMIC DNA]</scope>
    <source>
        <strain evidence="15 16">LMG 21773</strain>
    </source>
</reference>
<dbReference type="HAMAP" id="MF_00185">
    <property type="entry name" value="IPP_trans"/>
    <property type="match status" value="1"/>
</dbReference>
<dbReference type="Proteomes" id="UP000228976">
    <property type="component" value="Unassembled WGS sequence"/>
</dbReference>
<dbReference type="SUPFAM" id="SSF52540">
    <property type="entry name" value="P-loop containing nucleoside triphosphate hydrolases"/>
    <property type="match status" value="1"/>
</dbReference>
<dbReference type="FunFam" id="1.10.20.140:FF:000001">
    <property type="entry name" value="tRNA dimethylallyltransferase"/>
    <property type="match status" value="1"/>
</dbReference>
<sequence>MTQEQTQQQPQHEPQDEPQDELQHSLQHEPQGNLQHELQHGPQNEAQPQRDQLTSGHNLEGNRWIITPHHPIVSIIGPTASGKTALAISLARYLESKGEPAEIINQDAYQFYRGMDVGTAKPTDQEQAQVKHWLIDCYEPEESISVARFQTLARETIERLVNAHIRPILVGGSGLYARAAIDDMSFPPQNPAIRKHLEQEAEEKGPGVLFARLQALDPQAAASMDPANVRRTIRALEVIEITKKPFSSTLPRYRYVIPTVQIGLDLSREQLDERVALRTQQMREAGFVDEVLRLQGRLGVTAHKAIGYPQIEAYLRGEISEDEAFAEITQKTQRLARKQMGWFGRDPRVHWVDSLSSDASEQIISLVKAADRGEFIADYDEVQPIRHHLGEIG</sequence>
<dbReference type="InterPro" id="IPR027417">
    <property type="entry name" value="P-loop_NTPase"/>
</dbReference>
<name>A0A261FB70_9BIFI</name>
<comment type="subunit">
    <text evidence="10">Monomer.</text>
</comment>
<feature type="compositionally biased region" description="Polar residues" evidence="14">
    <location>
        <begin position="28"/>
        <end position="56"/>
    </location>
</feature>
<organism evidence="15 16">
    <name type="scientific">Aeriscardovia aeriphila</name>
    <dbReference type="NCBI Taxonomy" id="218139"/>
    <lineage>
        <taxon>Bacteria</taxon>
        <taxon>Bacillati</taxon>
        <taxon>Actinomycetota</taxon>
        <taxon>Actinomycetes</taxon>
        <taxon>Bifidobacteriales</taxon>
        <taxon>Bifidobacteriaceae</taxon>
        <taxon>Aeriscardovia</taxon>
    </lineage>
</organism>
<feature type="compositionally biased region" description="Low complexity" evidence="14">
    <location>
        <begin position="1"/>
        <end position="12"/>
    </location>
</feature>
<dbReference type="Gene3D" id="1.10.20.140">
    <property type="match status" value="1"/>
</dbReference>
<evidence type="ECO:0000256" key="8">
    <source>
        <dbReference type="ARBA" id="ARBA00022842"/>
    </source>
</evidence>
<evidence type="ECO:0000256" key="12">
    <source>
        <dbReference type="RuleBase" id="RU003784"/>
    </source>
</evidence>
<keyword evidence="16" id="KW-1185">Reference proteome</keyword>
<comment type="cofactor">
    <cofactor evidence="1 10">
        <name>Mg(2+)</name>
        <dbReference type="ChEBI" id="CHEBI:18420"/>
    </cofactor>
</comment>
<dbReference type="AlphaFoldDB" id="A0A261FB70"/>
<protein>
    <recommendedName>
        <fullName evidence="10">tRNA dimethylallyltransferase</fullName>
        <ecNumber evidence="10">2.5.1.75</ecNumber>
    </recommendedName>
    <alternativeName>
        <fullName evidence="10">Dimethylallyl diphosphate:tRNA dimethylallyltransferase</fullName>
        <shortName evidence="10">DMAPP:tRNA dimethylallyltransferase</shortName>
        <shortName evidence="10">DMATase</shortName>
    </alternativeName>
    <alternativeName>
        <fullName evidence="10">Isopentenyl-diphosphate:tRNA isopentenyltransferase</fullName>
        <shortName evidence="10">IPP transferase</shortName>
        <shortName evidence="10">IPPT</shortName>
        <shortName evidence="10">IPTase</shortName>
    </alternativeName>
</protein>
<evidence type="ECO:0000256" key="9">
    <source>
        <dbReference type="ARBA" id="ARBA00049563"/>
    </source>
</evidence>
<evidence type="ECO:0000256" key="4">
    <source>
        <dbReference type="ARBA" id="ARBA00022679"/>
    </source>
</evidence>
<dbReference type="InterPro" id="IPR018022">
    <property type="entry name" value="IPT"/>
</dbReference>
<dbReference type="NCBIfam" id="TIGR00174">
    <property type="entry name" value="miaA"/>
    <property type="match status" value="1"/>
</dbReference>
<evidence type="ECO:0000256" key="13">
    <source>
        <dbReference type="RuleBase" id="RU003785"/>
    </source>
</evidence>
<dbReference type="Pfam" id="PF01715">
    <property type="entry name" value="IPPT"/>
    <property type="match status" value="1"/>
</dbReference>
<dbReference type="GO" id="GO:0052381">
    <property type="term" value="F:tRNA dimethylallyltransferase activity"/>
    <property type="evidence" value="ECO:0007669"/>
    <property type="project" value="UniProtKB-UniRule"/>
</dbReference>
<comment type="function">
    <text evidence="2 10 12">Catalyzes the transfer of a dimethylallyl group onto the adenine at position 37 in tRNAs that read codons beginning with uridine, leading to the formation of N6-(dimethylallyl)adenosine (i(6)A).</text>
</comment>
<feature type="region of interest" description="Disordered" evidence="14">
    <location>
        <begin position="1"/>
        <end position="56"/>
    </location>
</feature>
<proteinExistence type="inferred from homology"/>
<dbReference type="InterPro" id="IPR039657">
    <property type="entry name" value="Dimethylallyltransferase"/>
</dbReference>
<dbReference type="GO" id="GO:0006400">
    <property type="term" value="P:tRNA modification"/>
    <property type="evidence" value="ECO:0007669"/>
    <property type="project" value="TreeGrafter"/>
</dbReference>
<evidence type="ECO:0000256" key="6">
    <source>
        <dbReference type="ARBA" id="ARBA00022741"/>
    </source>
</evidence>
<feature type="site" description="Interaction with substrate tRNA" evidence="10">
    <location>
        <position position="194"/>
    </location>
</feature>
<dbReference type="GO" id="GO:0005524">
    <property type="term" value="F:ATP binding"/>
    <property type="evidence" value="ECO:0007669"/>
    <property type="project" value="UniProtKB-UniRule"/>
</dbReference>
<evidence type="ECO:0000256" key="11">
    <source>
        <dbReference type="RuleBase" id="RU003783"/>
    </source>
</evidence>